<protein>
    <submittedName>
        <fullName evidence="2">Uncharacterized protein</fullName>
    </submittedName>
</protein>
<dbReference type="Proteomes" id="UP000298138">
    <property type="component" value="Unassembled WGS sequence"/>
</dbReference>
<reference evidence="2 3" key="1">
    <citation type="submission" date="2019-04" db="EMBL/GenBank/DDBJ databases">
        <title>Comparative genomics and transcriptomics to analyze fruiting body development in filamentous ascomycetes.</title>
        <authorList>
            <consortium name="DOE Joint Genome Institute"/>
            <person name="Lutkenhaus R."/>
            <person name="Traeger S."/>
            <person name="Breuer J."/>
            <person name="Kuo A."/>
            <person name="Lipzen A."/>
            <person name="Pangilinan J."/>
            <person name="Dilworth D."/>
            <person name="Sandor L."/>
            <person name="Poggeler S."/>
            <person name="Barry K."/>
            <person name="Grigoriev I.V."/>
            <person name="Nowrousian M."/>
        </authorList>
    </citation>
    <scope>NUCLEOTIDE SEQUENCE [LARGE SCALE GENOMIC DNA]</scope>
    <source>
        <strain evidence="2 3">CBS 389.68</strain>
    </source>
</reference>
<evidence type="ECO:0000313" key="2">
    <source>
        <dbReference type="EMBL" id="TGZ79604.1"/>
    </source>
</evidence>
<organism evidence="2 3">
    <name type="scientific">Ascodesmis nigricans</name>
    <dbReference type="NCBI Taxonomy" id="341454"/>
    <lineage>
        <taxon>Eukaryota</taxon>
        <taxon>Fungi</taxon>
        <taxon>Dikarya</taxon>
        <taxon>Ascomycota</taxon>
        <taxon>Pezizomycotina</taxon>
        <taxon>Pezizomycetes</taxon>
        <taxon>Pezizales</taxon>
        <taxon>Ascodesmidaceae</taxon>
        <taxon>Ascodesmis</taxon>
    </lineage>
</organism>
<dbReference type="AlphaFoldDB" id="A0A4S2MSZ9"/>
<feature type="region of interest" description="Disordered" evidence="1">
    <location>
        <begin position="124"/>
        <end position="168"/>
    </location>
</feature>
<feature type="compositionally biased region" description="Polar residues" evidence="1">
    <location>
        <begin position="1"/>
        <end position="15"/>
    </location>
</feature>
<proteinExistence type="predicted"/>
<keyword evidence="3" id="KW-1185">Reference proteome</keyword>
<dbReference type="OrthoDB" id="3260716at2759"/>
<feature type="region of interest" description="Disordered" evidence="1">
    <location>
        <begin position="1"/>
        <end position="108"/>
    </location>
</feature>
<name>A0A4S2MSZ9_9PEZI</name>
<feature type="compositionally biased region" description="Basic and acidic residues" evidence="1">
    <location>
        <begin position="132"/>
        <end position="145"/>
    </location>
</feature>
<accession>A0A4S2MSZ9</accession>
<evidence type="ECO:0000256" key="1">
    <source>
        <dbReference type="SAM" id="MobiDB-lite"/>
    </source>
</evidence>
<feature type="compositionally biased region" description="Basic and acidic residues" evidence="1">
    <location>
        <begin position="152"/>
        <end position="168"/>
    </location>
</feature>
<sequence>MSGSPMEHISNQGQFHASKPADHPQTTHGHQPGRKAHPSDNVATFKAQTLPPGTAPKEHTFQPQNLPDGFRRGAGPAMLGMPGITSKDVNIGLGHPVSGMTSREERHDMHAKRATGLMEMGASEMKAASGKMDPRQRELEREIGRKGAGVKEAMKGSRMEKGEGKESA</sequence>
<dbReference type="InParanoid" id="A0A4S2MSZ9"/>
<dbReference type="EMBL" id="ML220130">
    <property type="protein sequence ID" value="TGZ79604.1"/>
    <property type="molecule type" value="Genomic_DNA"/>
</dbReference>
<gene>
    <name evidence="2" type="ORF">EX30DRAFT_396943</name>
</gene>
<evidence type="ECO:0000313" key="3">
    <source>
        <dbReference type="Proteomes" id="UP000298138"/>
    </source>
</evidence>